<keyword evidence="8" id="KW-0125">Carotenoid biosynthesis</keyword>
<evidence type="ECO:0000313" key="17">
    <source>
        <dbReference type="EMBL" id="NDU99399.1"/>
    </source>
</evidence>
<name>A0A6B2JN49_9RHOB</name>
<evidence type="ECO:0000256" key="10">
    <source>
        <dbReference type="ARBA" id="ARBA00023171"/>
    </source>
</evidence>
<dbReference type="Proteomes" id="UP000474757">
    <property type="component" value="Unassembled WGS sequence"/>
</dbReference>
<keyword evidence="5" id="KW-0602">Photosynthesis</keyword>
<dbReference type="SFLD" id="SFLDG01017">
    <property type="entry name" value="Polyprenyl_Transferase_Like"/>
    <property type="match status" value="1"/>
</dbReference>
<dbReference type="GO" id="GO:0046872">
    <property type="term" value="F:metal ion binding"/>
    <property type="evidence" value="ECO:0007669"/>
    <property type="project" value="UniProtKB-KW"/>
</dbReference>
<evidence type="ECO:0000256" key="2">
    <source>
        <dbReference type="ARBA" id="ARBA00005221"/>
    </source>
</evidence>
<dbReference type="AlphaFoldDB" id="A0A6B2JN49"/>
<dbReference type="RefSeq" id="WP_163888853.1">
    <property type="nucleotide sequence ID" value="NZ_JAAFYS010000001.1"/>
</dbReference>
<dbReference type="PANTHER" id="PTHR43281:SF1">
    <property type="entry name" value="FARNESYL DIPHOSPHATE SYNTHASE"/>
    <property type="match status" value="1"/>
</dbReference>
<dbReference type="GO" id="GO:0004311">
    <property type="term" value="F:geranylgeranyl diphosphate synthase activity"/>
    <property type="evidence" value="ECO:0007669"/>
    <property type="project" value="UniProtKB-EC"/>
</dbReference>
<accession>A0A6B2JN49</accession>
<dbReference type="CDD" id="cd00685">
    <property type="entry name" value="Trans_IPPS_HT"/>
    <property type="match status" value="1"/>
</dbReference>
<dbReference type="Gene3D" id="1.10.600.10">
    <property type="entry name" value="Farnesyl Diphosphate Synthase"/>
    <property type="match status" value="1"/>
</dbReference>
<evidence type="ECO:0000256" key="6">
    <source>
        <dbReference type="ARBA" id="ARBA00022679"/>
    </source>
</evidence>
<dbReference type="InterPro" id="IPR033749">
    <property type="entry name" value="Polyprenyl_synt_CS"/>
</dbReference>
<dbReference type="GO" id="GO:0005737">
    <property type="term" value="C:cytoplasm"/>
    <property type="evidence" value="ECO:0007669"/>
    <property type="project" value="UniProtKB-ARBA"/>
</dbReference>
<keyword evidence="9" id="KW-0460">Magnesium</keyword>
<proteinExistence type="inferred from homology"/>
<evidence type="ECO:0000256" key="11">
    <source>
        <dbReference type="ARBA" id="ARBA00023229"/>
    </source>
</evidence>
<comment type="pathway">
    <text evidence="2">Isoprenoid biosynthesis; geranylgeranyl diphosphate biosynthesis; geranylgeranyl diphosphate from farnesyl diphosphate and isopentenyl diphosphate: step 1/1.</text>
</comment>
<organism evidence="17 18">
    <name type="scientific">Pseudoroseicyclus tamaricis</name>
    <dbReference type="NCBI Taxonomy" id="2705421"/>
    <lineage>
        <taxon>Bacteria</taxon>
        <taxon>Pseudomonadati</taxon>
        <taxon>Pseudomonadota</taxon>
        <taxon>Alphaproteobacteria</taxon>
        <taxon>Rhodobacterales</taxon>
        <taxon>Paracoccaceae</taxon>
        <taxon>Pseudoroseicyclus</taxon>
    </lineage>
</organism>
<evidence type="ECO:0000256" key="3">
    <source>
        <dbReference type="ARBA" id="ARBA00006706"/>
    </source>
</evidence>
<dbReference type="GO" id="GO:0015995">
    <property type="term" value="P:chlorophyll biosynthetic process"/>
    <property type="evidence" value="ECO:0007669"/>
    <property type="project" value="UniProtKB-KW"/>
</dbReference>
<dbReference type="GO" id="GO:0015979">
    <property type="term" value="P:photosynthesis"/>
    <property type="evidence" value="ECO:0007669"/>
    <property type="project" value="UniProtKB-KW"/>
</dbReference>
<keyword evidence="18" id="KW-1185">Reference proteome</keyword>
<evidence type="ECO:0000256" key="13">
    <source>
        <dbReference type="ARBA" id="ARBA00032052"/>
    </source>
</evidence>
<dbReference type="NCBIfam" id="NF045485">
    <property type="entry name" value="FPPsyn"/>
    <property type="match status" value="1"/>
</dbReference>
<dbReference type="PROSITE" id="PS00444">
    <property type="entry name" value="POLYPRENYL_SYNTHASE_2"/>
    <property type="match status" value="1"/>
</dbReference>
<dbReference type="SFLD" id="SFLDS00005">
    <property type="entry name" value="Isoprenoid_Synthase_Type_I"/>
    <property type="match status" value="1"/>
</dbReference>
<dbReference type="InterPro" id="IPR000092">
    <property type="entry name" value="Polyprenyl_synt"/>
</dbReference>
<dbReference type="InterPro" id="IPR008949">
    <property type="entry name" value="Isoprenoid_synthase_dom_sf"/>
</dbReference>
<evidence type="ECO:0000256" key="9">
    <source>
        <dbReference type="ARBA" id="ARBA00022842"/>
    </source>
</evidence>
<evidence type="ECO:0000256" key="1">
    <source>
        <dbReference type="ARBA" id="ARBA00001946"/>
    </source>
</evidence>
<keyword evidence="6 16" id="KW-0808">Transferase</keyword>
<comment type="caution">
    <text evidence="17">The sequence shown here is derived from an EMBL/GenBank/DDBJ whole genome shotgun (WGS) entry which is preliminary data.</text>
</comment>
<dbReference type="PROSITE" id="PS00723">
    <property type="entry name" value="POLYPRENYL_SYNTHASE_1"/>
    <property type="match status" value="1"/>
</dbReference>
<evidence type="ECO:0000256" key="5">
    <source>
        <dbReference type="ARBA" id="ARBA00022531"/>
    </source>
</evidence>
<keyword evidence="10" id="KW-0149">Chlorophyll biosynthesis</keyword>
<evidence type="ECO:0000256" key="4">
    <source>
        <dbReference type="ARBA" id="ARBA00012382"/>
    </source>
</evidence>
<dbReference type="FunFam" id="1.10.600.10:FF:000001">
    <property type="entry name" value="Geranylgeranyl diphosphate synthase"/>
    <property type="match status" value="1"/>
</dbReference>
<reference evidence="17 18" key="1">
    <citation type="submission" date="2020-02" db="EMBL/GenBank/DDBJ databases">
        <title>Pseudoroseicyclus tamarix, sp. nov., isolated from offshore sediment of a Tamarix chinensis forest.</title>
        <authorList>
            <person name="Gai Y."/>
        </authorList>
    </citation>
    <scope>NUCLEOTIDE SEQUENCE [LARGE SCALE GENOMIC DNA]</scope>
    <source>
        <strain evidence="17 18">CLL3-39</strain>
    </source>
</reference>
<comment type="similarity">
    <text evidence="3 16">Belongs to the FPP/GGPP synthase family.</text>
</comment>
<dbReference type="InterPro" id="IPR053378">
    <property type="entry name" value="Prenyl_diphosphate_synthase"/>
</dbReference>
<dbReference type="EC" id="2.5.1.29" evidence="4"/>
<keyword evidence="11" id="KW-0414">Isoprene biosynthesis</keyword>
<evidence type="ECO:0000256" key="12">
    <source>
        <dbReference type="ARBA" id="ARBA00023818"/>
    </source>
</evidence>
<evidence type="ECO:0000256" key="8">
    <source>
        <dbReference type="ARBA" id="ARBA00022746"/>
    </source>
</evidence>
<sequence length="293" mass="30323">MPEATLAAHGARVQARLTALIPGAEGELGRLAEAMAYAVDGGKRVRGALAIETAALCGLSQETGEMVAAAVEAFHAYSLVHDDLPAMDDDDLRRGRPTVHKAYGEDMGILVGDALQALSFEALARIDDPAVVPGGLARAVAGLAGVGGVNGMVGGQWLDLAAERGPRPADPMAHITQIQRLKTGALIRYSASVAAMLSGRDAAPLTGYADAIGLAFQIRDDLLDVEGSPEEVGKATGKDAGRGKATFVELLGPEAARAKAEALVEEAVEALAPFGEEADVLRALARFIVTRRN</sequence>
<evidence type="ECO:0000256" key="14">
    <source>
        <dbReference type="ARBA" id="ARBA00048119"/>
    </source>
</evidence>
<dbReference type="SUPFAM" id="SSF48576">
    <property type="entry name" value="Terpenoid synthases"/>
    <property type="match status" value="1"/>
</dbReference>
<comment type="catalytic activity">
    <reaction evidence="14">
        <text>isopentenyl diphosphate + (2E,6E)-farnesyl diphosphate = (2E,6E,10E)-geranylgeranyl diphosphate + diphosphate</text>
        <dbReference type="Rhea" id="RHEA:17653"/>
        <dbReference type="ChEBI" id="CHEBI:33019"/>
        <dbReference type="ChEBI" id="CHEBI:58756"/>
        <dbReference type="ChEBI" id="CHEBI:128769"/>
        <dbReference type="ChEBI" id="CHEBI:175763"/>
        <dbReference type="EC" id="2.5.1.29"/>
    </reaction>
</comment>
<evidence type="ECO:0000313" key="18">
    <source>
        <dbReference type="Proteomes" id="UP000474757"/>
    </source>
</evidence>
<comment type="cofactor">
    <cofactor evidence="1">
        <name>Mg(2+)</name>
        <dbReference type="ChEBI" id="CHEBI:18420"/>
    </cofactor>
</comment>
<evidence type="ECO:0000256" key="15">
    <source>
        <dbReference type="ARBA" id="ARBA00054703"/>
    </source>
</evidence>
<gene>
    <name evidence="17" type="ORF">GZA08_00260</name>
</gene>
<comment type="function">
    <text evidence="15">Catalyzes the condensation of farnesyl diphosphate (FPP) and isopentenyl diphosphate (IPP) to yield geranylgeranyl diphosphate (GGPP) needed for biosynthesis of carotenoids and diterpenes.</text>
</comment>
<dbReference type="GO" id="GO:0016117">
    <property type="term" value="P:carotenoid biosynthetic process"/>
    <property type="evidence" value="ECO:0007669"/>
    <property type="project" value="UniProtKB-KW"/>
</dbReference>
<dbReference type="Pfam" id="PF00348">
    <property type="entry name" value="polyprenyl_synt"/>
    <property type="match status" value="1"/>
</dbReference>
<dbReference type="EMBL" id="JAAGAB010000001">
    <property type="protein sequence ID" value="NDU99399.1"/>
    <property type="molecule type" value="Genomic_DNA"/>
</dbReference>
<evidence type="ECO:0000256" key="16">
    <source>
        <dbReference type="RuleBase" id="RU004466"/>
    </source>
</evidence>
<dbReference type="PANTHER" id="PTHR43281">
    <property type="entry name" value="FARNESYL DIPHOSPHATE SYNTHASE"/>
    <property type="match status" value="1"/>
</dbReference>
<evidence type="ECO:0000256" key="7">
    <source>
        <dbReference type="ARBA" id="ARBA00022723"/>
    </source>
</evidence>
<protein>
    <recommendedName>
        <fullName evidence="12">Geranylgeranyl diphosphate synthase</fullName>
        <ecNumber evidence="4">2.5.1.29</ecNumber>
    </recommendedName>
    <alternativeName>
        <fullName evidence="13">Farnesyltranstransferase</fullName>
    </alternativeName>
</protein>
<keyword evidence="7" id="KW-0479">Metal-binding</keyword>